<dbReference type="AlphaFoldDB" id="A0A4W5PDW3"/>
<dbReference type="SUPFAM" id="SSF56204">
    <property type="entry name" value="Hect, E3 ligase catalytic domain"/>
    <property type="match status" value="1"/>
</dbReference>
<dbReference type="InterPro" id="IPR035983">
    <property type="entry name" value="Hect_E3_ubiquitin_ligase"/>
</dbReference>
<dbReference type="GO" id="GO:0061630">
    <property type="term" value="F:ubiquitin protein ligase activity"/>
    <property type="evidence" value="ECO:0007669"/>
    <property type="project" value="UniProtKB-EC"/>
</dbReference>
<dbReference type="PANTHER" id="PTHR45700:SF2">
    <property type="entry name" value="UBIQUITIN-PROTEIN LIGASE E3C"/>
    <property type="match status" value="1"/>
</dbReference>
<keyword evidence="4 5" id="KW-0833">Ubl conjugation pathway</keyword>
<dbReference type="STRING" id="62062.ENSHHUP00000062791"/>
<dbReference type="Proteomes" id="UP000314982">
    <property type="component" value="Unassembled WGS sequence"/>
</dbReference>
<evidence type="ECO:0000313" key="8">
    <source>
        <dbReference type="Proteomes" id="UP000314982"/>
    </source>
</evidence>
<dbReference type="Ensembl" id="ENSHHUT00000064910.1">
    <property type="protein sequence ID" value="ENSHHUP00000062791.1"/>
    <property type="gene ID" value="ENSHHUG00000037105.1"/>
</dbReference>
<dbReference type="EC" id="2.3.2.26" evidence="2"/>
<evidence type="ECO:0000256" key="1">
    <source>
        <dbReference type="ARBA" id="ARBA00000885"/>
    </source>
</evidence>
<dbReference type="GO" id="GO:0006511">
    <property type="term" value="P:ubiquitin-dependent protein catabolic process"/>
    <property type="evidence" value="ECO:0007669"/>
    <property type="project" value="TreeGrafter"/>
</dbReference>
<feature type="domain" description="HECT" evidence="6">
    <location>
        <begin position="5"/>
        <end position="56"/>
    </location>
</feature>
<dbReference type="Pfam" id="PF00632">
    <property type="entry name" value="HECT"/>
    <property type="match status" value="1"/>
</dbReference>
<dbReference type="GO" id="GO:0000209">
    <property type="term" value="P:protein polyubiquitination"/>
    <property type="evidence" value="ECO:0007669"/>
    <property type="project" value="InterPro"/>
</dbReference>
<evidence type="ECO:0000256" key="5">
    <source>
        <dbReference type="PROSITE-ProRule" id="PRU00104"/>
    </source>
</evidence>
<accession>A0A4W5PDW3</accession>
<evidence type="ECO:0000256" key="4">
    <source>
        <dbReference type="ARBA" id="ARBA00022786"/>
    </source>
</evidence>
<proteinExistence type="predicted"/>
<evidence type="ECO:0000313" key="7">
    <source>
        <dbReference type="Ensembl" id="ENSHHUP00000062791.1"/>
    </source>
</evidence>
<evidence type="ECO:0000256" key="2">
    <source>
        <dbReference type="ARBA" id="ARBA00012485"/>
    </source>
</evidence>
<evidence type="ECO:0000256" key="3">
    <source>
        <dbReference type="ARBA" id="ARBA00022679"/>
    </source>
</evidence>
<comment type="catalytic activity">
    <reaction evidence="1">
        <text>S-ubiquitinyl-[E2 ubiquitin-conjugating enzyme]-L-cysteine + [acceptor protein]-L-lysine = [E2 ubiquitin-conjugating enzyme]-L-cysteine + N(6)-ubiquitinyl-[acceptor protein]-L-lysine.</text>
        <dbReference type="EC" id="2.3.2.26"/>
    </reaction>
</comment>
<reference evidence="7" key="3">
    <citation type="submission" date="2025-09" db="UniProtKB">
        <authorList>
            <consortium name="Ensembl"/>
        </authorList>
    </citation>
    <scope>IDENTIFICATION</scope>
</reference>
<feature type="active site" description="Glycyl thioester intermediate" evidence="5">
    <location>
        <position position="24"/>
    </location>
</feature>
<protein>
    <recommendedName>
        <fullName evidence="2">HECT-type E3 ubiquitin transferase</fullName>
        <ecNumber evidence="2">2.3.2.26</ecNumber>
    </recommendedName>
</protein>
<dbReference type="PANTHER" id="PTHR45700">
    <property type="entry name" value="UBIQUITIN-PROTEIN LIGASE E3C"/>
    <property type="match status" value="1"/>
</dbReference>
<name>A0A4W5PDW3_9TELE</name>
<dbReference type="Gene3D" id="3.30.2410.10">
    <property type="entry name" value="Hect, E3 ligase catalytic domain"/>
    <property type="match status" value="1"/>
</dbReference>
<dbReference type="PROSITE" id="PS50237">
    <property type="entry name" value="HECT"/>
    <property type="match status" value="1"/>
</dbReference>
<keyword evidence="3" id="KW-0808">Transferase</keyword>
<keyword evidence="8" id="KW-1185">Reference proteome</keyword>
<sequence length="56" mass="6308">MKSLKLVIQPTGGGEHYLPVAHTCFNLLDLPKYSSWETLQNKLLQAIDHNQGFKLA</sequence>
<dbReference type="GeneTree" id="ENSGT00940000158924"/>
<evidence type="ECO:0000259" key="6">
    <source>
        <dbReference type="PROSITE" id="PS50237"/>
    </source>
</evidence>
<reference evidence="7" key="2">
    <citation type="submission" date="2025-08" db="UniProtKB">
        <authorList>
            <consortium name="Ensembl"/>
        </authorList>
    </citation>
    <scope>IDENTIFICATION</scope>
</reference>
<dbReference type="InterPro" id="IPR044611">
    <property type="entry name" value="E3A/B/C-like"/>
</dbReference>
<dbReference type="InterPro" id="IPR000569">
    <property type="entry name" value="HECT_dom"/>
</dbReference>
<organism evidence="7 8">
    <name type="scientific">Hucho hucho</name>
    <name type="common">huchen</name>
    <dbReference type="NCBI Taxonomy" id="62062"/>
    <lineage>
        <taxon>Eukaryota</taxon>
        <taxon>Metazoa</taxon>
        <taxon>Chordata</taxon>
        <taxon>Craniata</taxon>
        <taxon>Vertebrata</taxon>
        <taxon>Euteleostomi</taxon>
        <taxon>Actinopterygii</taxon>
        <taxon>Neopterygii</taxon>
        <taxon>Teleostei</taxon>
        <taxon>Protacanthopterygii</taxon>
        <taxon>Salmoniformes</taxon>
        <taxon>Salmonidae</taxon>
        <taxon>Salmoninae</taxon>
        <taxon>Hucho</taxon>
    </lineage>
</organism>
<reference evidence="8" key="1">
    <citation type="submission" date="2018-06" db="EMBL/GenBank/DDBJ databases">
        <title>Genome assembly of Danube salmon.</title>
        <authorList>
            <person name="Macqueen D.J."/>
            <person name="Gundappa M.K."/>
        </authorList>
    </citation>
    <scope>NUCLEOTIDE SEQUENCE [LARGE SCALE GENOMIC DNA]</scope>
</reference>